<evidence type="ECO:0000313" key="3">
    <source>
        <dbReference type="Proteomes" id="UP001321749"/>
    </source>
</evidence>
<name>A0AAV9HLV4_9PEZI</name>
<feature type="compositionally biased region" description="Polar residues" evidence="1">
    <location>
        <begin position="51"/>
        <end position="73"/>
    </location>
</feature>
<feature type="region of interest" description="Disordered" evidence="1">
    <location>
        <begin position="173"/>
        <end position="223"/>
    </location>
</feature>
<keyword evidence="3" id="KW-1185">Reference proteome</keyword>
<sequence>MGPKSVVLTPGSSESSSTSSSSSSRSAPSCSGSWPFPSGAGSSPSPAPPSTTDEQSNNAEEVQPSSTATPTVSLHINHPDVQLDLRISLSDPSSLDVPLLLSSFCSGVMPSQPCSSEHGRLASETEDWGQSVVDGEGHYHDSQPHYTPRSRYSCASRIPRPVKRCIIISEARSATPPATIPNNDNDDEDVEADYQPPTENQDETSTPDDVARSDVDVNDQRGSLDVLNESTFWEETNLEDLISLLRNRRTA</sequence>
<evidence type="ECO:0000256" key="1">
    <source>
        <dbReference type="SAM" id="MobiDB-lite"/>
    </source>
</evidence>
<feature type="compositionally biased region" description="Low complexity" evidence="1">
    <location>
        <begin position="12"/>
        <end position="44"/>
    </location>
</feature>
<proteinExistence type="predicted"/>
<organism evidence="2 3">
    <name type="scientific">Cladorrhinum samala</name>
    <dbReference type="NCBI Taxonomy" id="585594"/>
    <lineage>
        <taxon>Eukaryota</taxon>
        <taxon>Fungi</taxon>
        <taxon>Dikarya</taxon>
        <taxon>Ascomycota</taxon>
        <taxon>Pezizomycotina</taxon>
        <taxon>Sordariomycetes</taxon>
        <taxon>Sordariomycetidae</taxon>
        <taxon>Sordariales</taxon>
        <taxon>Podosporaceae</taxon>
        <taxon>Cladorrhinum</taxon>
    </lineage>
</organism>
<gene>
    <name evidence="2" type="ORF">QBC42DRAFT_252962</name>
</gene>
<reference evidence="2" key="2">
    <citation type="submission" date="2023-06" db="EMBL/GenBank/DDBJ databases">
        <authorList>
            <consortium name="Lawrence Berkeley National Laboratory"/>
            <person name="Mondo S.J."/>
            <person name="Hensen N."/>
            <person name="Bonometti L."/>
            <person name="Westerberg I."/>
            <person name="Brannstrom I.O."/>
            <person name="Guillou S."/>
            <person name="Cros-Aarteil S."/>
            <person name="Calhoun S."/>
            <person name="Haridas S."/>
            <person name="Kuo A."/>
            <person name="Pangilinan J."/>
            <person name="Riley R."/>
            <person name="Labutti K."/>
            <person name="Andreopoulos B."/>
            <person name="Lipzen A."/>
            <person name="Chen C."/>
            <person name="Yanf M."/>
            <person name="Daum C."/>
            <person name="Ng V."/>
            <person name="Clum A."/>
            <person name="Steindorff A."/>
            <person name="Ohm R."/>
            <person name="Martin F."/>
            <person name="Silar P."/>
            <person name="Natvig D."/>
            <person name="Lalanne C."/>
            <person name="Gautier V."/>
            <person name="Ament-Velasquez S.L."/>
            <person name="Kruys A."/>
            <person name="Hutchinson M.I."/>
            <person name="Powell A.J."/>
            <person name="Barry K."/>
            <person name="Miller A.N."/>
            <person name="Grigoriev I.V."/>
            <person name="Debuchy R."/>
            <person name="Gladieux P."/>
            <person name="Thoren M.H."/>
            <person name="Johannesson H."/>
        </authorList>
    </citation>
    <scope>NUCLEOTIDE SEQUENCE</scope>
    <source>
        <strain evidence="2">PSN324</strain>
    </source>
</reference>
<dbReference type="AlphaFoldDB" id="A0AAV9HLV4"/>
<dbReference type="Proteomes" id="UP001321749">
    <property type="component" value="Unassembled WGS sequence"/>
</dbReference>
<feature type="compositionally biased region" description="Basic and acidic residues" evidence="1">
    <location>
        <begin position="209"/>
        <end position="219"/>
    </location>
</feature>
<comment type="caution">
    <text evidence="2">The sequence shown here is derived from an EMBL/GenBank/DDBJ whole genome shotgun (WGS) entry which is preliminary data.</text>
</comment>
<reference evidence="2" key="1">
    <citation type="journal article" date="2023" name="Mol. Phylogenet. Evol.">
        <title>Genome-scale phylogeny and comparative genomics of the fungal order Sordariales.</title>
        <authorList>
            <person name="Hensen N."/>
            <person name="Bonometti L."/>
            <person name="Westerberg I."/>
            <person name="Brannstrom I.O."/>
            <person name="Guillou S."/>
            <person name="Cros-Aarteil S."/>
            <person name="Calhoun S."/>
            <person name="Haridas S."/>
            <person name="Kuo A."/>
            <person name="Mondo S."/>
            <person name="Pangilinan J."/>
            <person name="Riley R."/>
            <person name="LaButti K."/>
            <person name="Andreopoulos B."/>
            <person name="Lipzen A."/>
            <person name="Chen C."/>
            <person name="Yan M."/>
            <person name="Daum C."/>
            <person name="Ng V."/>
            <person name="Clum A."/>
            <person name="Steindorff A."/>
            <person name="Ohm R.A."/>
            <person name="Martin F."/>
            <person name="Silar P."/>
            <person name="Natvig D.O."/>
            <person name="Lalanne C."/>
            <person name="Gautier V."/>
            <person name="Ament-Velasquez S.L."/>
            <person name="Kruys A."/>
            <person name="Hutchinson M.I."/>
            <person name="Powell A.J."/>
            <person name="Barry K."/>
            <person name="Miller A.N."/>
            <person name="Grigoriev I.V."/>
            <person name="Debuchy R."/>
            <person name="Gladieux P."/>
            <person name="Hiltunen Thoren M."/>
            <person name="Johannesson H."/>
        </authorList>
    </citation>
    <scope>NUCLEOTIDE SEQUENCE</scope>
    <source>
        <strain evidence="2">PSN324</strain>
    </source>
</reference>
<feature type="region of interest" description="Disordered" evidence="1">
    <location>
        <begin position="1"/>
        <end position="73"/>
    </location>
</feature>
<protein>
    <submittedName>
        <fullName evidence="2">Uncharacterized protein</fullName>
    </submittedName>
</protein>
<evidence type="ECO:0000313" key="2">
    <source>
        <dbReference type="EMBL" id="KAK4460940.1"/>
    </source>
</evidence>
<dbReference type="EMBL" id="MU865001">
    <property type="protein sequence ID" value="KAK4460940.1"/>
    <property type="molecule type" value="Genomic_DNA"/>
</dbReference>
<accession>A0AAV9HLV4</accession>